<organism evidence="2 3">
    <name type="scientific">Micromonospora inaquosa</name>
    <dbReference type="NCBI Taxonomy" id="2203716"/>
    <lineage>
        <taxon>Bacteria</taxon>
        <taxon>Bacillati</taxon>
        <taxon>Actinomycetota</taxon>
        <taxon>Actinomycetes</taxon>
        <taxon>Micromonosporales</taxon>
        <taxon>Micromonosporaceae</taxon>
        <taxon>Micromonospora</taxon>
    </lineage>
</organism>
<keyword evidence="3" id="KW-1185">Reference proteome</keyword>
<dbReference type="AlphaFoldDB" id="A0A3N9WZX2"/>
<comment type="caution">
    <text evidence="2">The sequence shown here is derived from an EMBL/GenBank/DDBJ whole genome shotgun (WGS) entry which is preliminary data.</text>
</comment>
<evidence type="ECO:0000313" key="2">
    <source>
        <dbReference type="EMBL" id="RQX06309.1"/>
    </source>
</evidence>
<dbReference type="OrthoDB" id="9920055at2"/>
<gene>
    <name evidence="2" type="ORF">DLJ59_05155</name>
</gene>
<dbReference type="EMBL" id="QGSZ01000138">
    <property type="protein sequence ID" value="RQX06309.1"/>
    <property type="molecule type" value="Genomic_DNA"/>
</dbReference>
<evidence type="ECO:0000313" key="3">
    <source>
        <dbReference type="Proteomes" id="UP000282312"/>
    </source>
</evidence>
<dbReference type="RefSeq" id="WP_124771350.1">
    <property type="nucleotide sequence ID" value="NZ_JBEZFR010000019.1"/>
</dbReference>
<proteinExistence type="predicted"/>
<name>A0A3N9WZX2_9ACTN</name>
<feature type="region of interest" description="Disordered" evidence="1">
    <location>
        <begin position="39"/>
        <end position="77"/>
    </location>
</feature>
<accession>A0A3N9WZX2</accession>
<reference evidence="2 3" key="1">
    <citation type="submission" date="2018-05" db="EMBL/GenBank/DDBJ databases">
        <title>Micromonospora from Atacama Desert.</title>
        <authorList>
            <person name="Carro L."/>
            <person name="Goodfellow M."/>
            <person name="Klenk H.-P."/>
        </authorList>
    </citation>
    <scope>NUCLEOTIDE SEQUENCE [LARGE SCALE GENOMIC DNA]</scope>
    <source>
        <strain evidence="2 3">LB39</strain>
    </source>
</reference>
<protein>
    <submittedName>
        <fullName evidence="2">Uncharacterized protein</fullName>
    </submittedName>
</protein>
<dbReference type="Proteomes" id="UP000282312">
    <property type="component" value="Unassembled WGS sequence"/>
</dbReference>
<evidence type="ECO:0000256" key="1">
    <source>
        <dbReference type="SAM" id="MobiDB-lite"/>
    </source>
</evidence>
<feature type="compositionally biased region" description="Polar residues" evidence="1">
    <location>
        <begin position="67"/>
        <end position="77"/>
    </location>
</feature>
<sequence length="77" mass="7917">MARKRRSTARQALILAFAAGTLTGAAGMLTLRRARQEGDFPRGADAGQLDESIAAPLGGRFDASPQGPVSTPAAQHG</sequence>